<dbReference type="GeneID" id="43521297"/>
<dbReference type="RefSeq" id="WP_158645278.1">
    <property type="nucleotide sequence ID" value="NZ_CAMKUH010000012.1"/>
</dbReference>
<dbReference type="EMBL" id="CABEEZ010000021">
    <property type="protein sequence ID" value="VTR20638.1"/>
    <property type="molecule type" value="Genomic_DNA"/>
</dbReference>
<protein>
    <submittedName>
        <fullName evidence="2">Uncharacterized protein</fullName>
    </submittedName>
</protein>
<reference evidence="2" key="1">
    <citation type="submission" date="2019-05" db="EMBL/GenBank/DDBJ databases">
        <authorList>
            <consortium name="Pathogen Informatics"/>
        </authorList>
    </citation>
    <scope>NUCLEOTIDE SEQUENCE [LARGE SCALE GENOMIC DNA]</scope>
    <source>
        <strain evidence="2">NCTC12965</strain>
    </source>
</reference>
<evidence type="ECO:0000256" key="1">
    <source>
        <dbReference type="SAM" id="SignalP"/>
    </source>
</evidence>
<sequence length="51" mass="5722">MSQRKWLFTRGYTTLAALMITGSVSADDGMPALLQFAEQYQQQVLEKPATK</sequence>
<feature type="signal peptide" evidence="1">
    <location>
        <begin position="1"/>
        <end position="26"/>
    </location>
</feature>
<gene>
    <name evidence="2" type="ORF">NCTC12965_01062</name>
</gene>
<accession>A0A4V6KM21</accession>
<proteinExistence type="predicted"/>
<dbReference type="AlphaFoldDB" id="A0A4V6KM21"/>
<organism evidence="2">
    <name type="scientific">Serratia fonticola</name>
    <dbReference type="NCBI Taxonomy" id="47917"/>
    <lineage>
        <taxon>Bacteria</taxon>
        <taxon>Pseudomonadati</taxon>
        <taxon>Pseudomonadota</taxon>
        <taxon>Gammaproteobacteria</taxon>
        <taxon>Enterobacterales</taxon>
        <taxon>Yersiniaceae</taxon>
        <taxon>Serratia</taxon>
    </lineage>
</organism>
<keyword evidence="1" id="KW-0732">Signal</keyword>
<feature type="chain" id="PRO_5020408941" evidence="1">
    <location>
        <begin position="27"/>
        <end position="51"/>
    </location>
</feature>
<evidence type="ECO:0000313" key="2">
    <source>
        <dbReference type="EMBL" id="VTR20638.1"/>
    </source>
</evidence>
<name>A0A4V6KM21_SERFO</name>